<organism evidence="1 2">
    <name type="scientific">Kutzneria buriramensis</name>
    <dbReference type="NCBI Taxonomy" id="1045776"/>
    <lineage>
        <taxon>Bacteria</taxon>
        <taxon>Bacillati</taxon>
        <taxon>Actinomycetota</taxon>
        <taxon>Actinomycetes</taxon>
        <taxon>Pseudonocardiales</taxon>
        <taxon>Pseudonocardiaceae</taxon>
        <taxon>Kutzneria</taxon>
    </lineage>
</organism>
<evidence type="ECO:0008006" key="3">
    <source>
        <dbReference type="Google" id="ProtNLM"/>
    </source>
</evidence>
<dbReference type="InterPro" id="IPR012338">
    <property type="entry name" value="Beta-lactam/transpept-like"/>
</dbReference>
<proteinExistence type="predicted"/>
<dbReference type="SUPFAM" id="SSF56601">
    <property type="entry name" value="beta-lactamase/transpeptidase-like"/>
    <property type="match status" value="1"/>
</dbReference>
<dbReference type="PANTHER" id="PTHR35333">
    <property type="entry name" value="BETA-LACTAMASE"/>
    <property type="match status" value="1"/>
</dbReference>
<evidence type="ECO:0000313" key="2">
    <source>
        <dbReference type="Proteomes" id="UP000256269"/>
    </source>
</evidence>
<dbReference type="EMBL" id="QUNO01000002">
    <property type="protein sequence ID" value="REH54473.1"/>
    <property type="molecule type" value="Genomic_DNA"/>
</dbReference>
<dbReference type="Proteomes" id="UP000256269">
    <property type="component" value="Unassembled WGS sequence"/>
</dbReference>
<dbReference type="GO" id="GO:0030655">
    <property type="term" value="P:beta-lactam antibiotic catabolic process"/>
    <property type="evidence" value="ECO:0007669"/>
    <property type="project" value="InterPro"/>
</dbReference>
<evidence type="ECO:0000313" key="1">
    <source>
        <dbReference type="EMBL" id="REH54473.1"/>
    </source>
</evidence>
<dbReference type="GO" id="GO:0046677">
    <property type="term" value="P:response to antibiotic"/>
    <property type="evidence" value="ECO:0007669"/>
    <property type="project" value="InterPro"/>
</dbReference>
<dbReference type="InterPro" id="IPR000871">
    <property type="entry name" value="Beta-lactam_class-A"/>
</dbReference>
<gene>
    <name evidence="1" type="ORF">BCF44_102705</name>
</gene>
<dbReference type="GO" id="GO:0008800">
    <property type="term" value="F:beta-lactamase activity"/>
    <property type="evidence" value="ECO:0007669"/>
    <property type="project" value="InterPro"/>
</dbReference>
<reference evidence="1 2" key="1">
    <citation type="submission" date="2018-08" db="EMBL/GenBank/DDBJ databases">
        <title>Genomic Encyclopedia of Archaeal and Bacterial Type Strains, Phase II (KMG-II): from individual species to whole genera.</title>
        <authorList>
            <person name="Goeker M."/>
        </authorList>
    </citation>
    <scope>NUCLEOTIDE SEQUENCE [LARGE SCALE GENOMIC DNA]</scope>
    <source>
        <strain evidence="1 2">DSM 45791</strain>
    </source>
</reference>
<protein>
    <recommendedName>
        <fullName evidence="3">Beta-lactamase class A</fullName>
    </recommendedName>
</protein>
<accession>A0A3E0I6W3</accession>
<dbReference type="AlphaFoldDB" id="A0A3E0I6W3"/>
<dbReference type="PANTHER" id="PTHR35333:SF3">
    <property type="entry name" value="BETA-LACTAMASE-TYPE TRANSPEPTIDASE FOLD CONTAINING PROTEIN"/>
    <property type="match status" value="1"/>
</dbReference>
<keyword evidence="2" id="KW-1185">Reference proteome</keyword>
<dbReference type="Gene3D" id="3.40.710.10">
    <property type="entry name" value="DD-peptidase/beta-lactamase superfamily"/>
    <property type="match status" value="1"/>
</dbReference>
<name>A0A3E0I6W3_9PSEU</name>
<comment type="caution">
    <text evidence="1">The sequence shown here is derived from an EMBL/GenBank/DDBJ whole genome shotgun (WGS) entry which is preliminary data.</text>
</comment>
<sequence>MRLGSRAAAPLWFAVVAALLCLFVLIRGLFADAASAARQAAPQATLGIEVYDRATDRILVAANQDLAFPAESVVKLLIGYDALAHHTGSAARVAQMLSRSDDGIADALWSAGGGPKVVMRSAALMGLRHTIPPTDSARWGDTTITADDVVRVYKFLESADQQAVVNALYHAPAVAADGFDQSFGIPTAVGAGQWWVKQGWGCCRPDRVLHTTGLVGTGQRYVVAILSSALSSANAADDAAAITAATRVLTQNLGA</sequence>